<comment type="catalytic activity">
    <reaction evidence="14 15">
        <text>coproporphyrinogen III + 2 S-adenosyl-L-methionine = protoporphyrinogen IX + 2 5'-deoxyadenosine + 2 L-methionine + 2 CO2</text>
        <dbReference type="Rhea" id="RHEA:15425"/>
        <dbReference type="ChEBI" id="CHEBI:16526"/>
        <dbReference type="ChEBI" id="CHEBI:17319"/>
        <dbReference type="ChEBI" id="CHEBI:57307"/>
        <dbReference type="ChEBI" id="CHEBI:57309"/>
        <dbReference type="ChEBI" id="CHEBI:57844"/>
        <dbReference type="ChEBI" id="CHEBI:59789"/>
        <dbReference type="EC" id="1.3.98.3"/>
    </reaction>
</comment>
<feature type="binding site" evidence="17">
    <location>
        <position position="70"/>
    </location>
    <ligand>
        <name>[4Fe-4S] cluster</name>
        <dbReference type="ChEBI" id="CHEBI:49883"/>
        <note>4Fe-4S-S-AdoMet</note>
    </ligand>
</feature>
<dbReference type="GO" id="GO:0051539">
    <property type="term" value="F:4 iron, 4 sulfur cluster binding"/>
    <property type="evidence" value="ECO:0007669"/>
    <property type="project" value="UniProtKB-KW"/>
</dbReference>
<feature type="binding site" evidence="17">
    <location>
        <position position="63"/>
    </location>
    <ligand>
        <name>[4Fe-4S] cluster</name>
        <dbReference type="ChEBI" id="CHEBI:49883"/>
        <note>4Fe-4S-S-AdoMet</note>
    </ligand>
</feature>
<evidence type="ECO:0000256" key="11">
    <source>
        <dbReference type="ARBA" id="ARBA00023014"/>
    </source>
</evidence>
<evidence type="ECO:0000256" key="14">
    <source>
        <dbReference type="ARBA" id="ARBA00048321"/>
    </source>
</evidence>
<evidence type="ECO:0000256" key="1">
    <source>
        <dbReference type="ARBA" id="ARBA00004496"/>
    </source>
</evidence>
<feature type="binding site" evidence="16">
    <location>
        <position position="149"/>
    </location>
    <ligand>
        <name>S-adenosyl-L-methionine</name>
        <dbReference type="ChEBI" id="CHEBI:59789"/>
        <label>1</label>
    </ligand>
</feature>
<dbReference type="Pfam" id="PF04055">
    <property type="entry name" value="Radical_SAM"/>
    <property type="match status" value="1"/>
</dbReference>
<feature type="binding site" evidence="16">
    <location>
        <begin position="115"/>
        <end position="116"/>
    </location>
    <ligand>
        <name>S-adenosyl-L-methionine</name>
        <dbReference type="ChEBI" id="CHEBI:59789"/>
        <label>2</label>
    </ligand>
</feature>
<evidence type="ECO:0000256" key="2">
    <source>
        <dbReference type="ARBA" id="ARBA00004785"/>
    </source>
</evidence>
<evidence type="ECO:0000259" key="18">
    <source>
        <dbReference type="PROSITE" id="PS51918"/>
    </source>
</evidence>
<evidence type="ECO:0000256" key="13">
    <source>
        <dbReference type="ARBA" id="ARBA00024295"/>
    </source>
</evidence>
<evidence type="ECO:0000256" key="3">
    <source>
        <dbReference type="ARBA" id="ARBA00005493"/>
    </source>
</evidence>
<accession>A0A1Y1QSE2</accession>
<keyword evidence="8 15" id="KW-0479">Metal-binding</keyword>
<organism evidence="19 20">
    <name type="scientific">Thiothrix lacustris</name>
    <dbReference type="NCBI Taxonomy" id="525917"/>
    <lineage>
        <taxon>Bacteria</taxon>
        <taxon>Pseudomonadati</taxon>
        <taxon>Pseudomonadota</taxon>
        <taxon>Gammaproteobacteria</taxon>
        <taxon>Thiotrichales</taxon>
        <taxon>Thiotrichaceae</taxon>
        <taxon>Thiothrix</taxon>
    </lineage>
</organism>
<dbReference type="GO" id="GO:0004109">
    <property type="term" value="F:coproporphyrinogen oxidase activity"/>
    <property type="evidence" value="ECO:0007669"/>
    <property type="project" value="InterPro"/>
</dbReference>
<name>A0A1Y1QSE2_9GAMM</name>
<comment type="caution">
    <text evidence="19">The sequence shown here is derived from an EMBL/GenBank/DDBJ whole genome shotgun (WGS) entry which is preliminary data.</text>
</comment>
<feature type="domain" description="Radical SAM core" evidence="18">
    <location>
        <begin position="48"/>
        <end position="287"/>
    </location>
</feature>
<feature type="binding site" evidence="16">
    <location>
        <position position="188"/>
    </location>
    <ligand>
        <name>S-adenosyl-L-methionine</name>
        <dbReference type="ChEBI" id="CHEBI:59789"/>
        <label>2</label>
    </ligand>
</feature>
<evidence type="ECO:0000256" key="8">
    <source>
        <dbReference type="ARBA" id="ARBA00022723"/>
    </source>
</evidence>
<dbReference type="FunFam" id="3.80.30.20:FF:000012">
    <property type="entry name" value="Coproporphyrinogen-III oxidase"/>
    <property type="match status" value="1"/>
</dbReference>
<gene>
    <name evidence="19" type="ORF">BWK73_14100</name>
</gene>
<dbReference type="InterPro" id="IPR004558">
    <property type="entry name" value="Coprogen_oxidase_HemN"/>
</dbReference>
<feature type="binding site" evidence="16">
    <location>
        <begin position="69"/>
        <end position="71"/>
    </location>
    <ligand>
        <name>S-adenosyl-L-methionine</name>
        <dbReference type="ChEBI" id="CHEBI:59789"/>
        <label>2</label>
    </ligand>
</feature>
<dbReference type="PROSITE" id="PS51918">
    <property type="entry name" value="RADICAL_SAM"/>
    <property type="match status" value="1"/>
</dbReference>
<dbReference type="FunFam" id="1.10.10.920:FF:000001">
    <property type="entry name" value="Coproporphyrinogen-III oxidase"/>
    <property type="match status" value="1"/>
</dbReference>
<dbReference type="AlphaFoldDB" id="A0A1Y1QSE2"/>
<dbReference type="InterPro" id="IPR006638">
    <property type="entry name" value="Elp3/MiaA/NifB-like_rSAM"/>
</dbReference>
<comment type="pathway">
    <text evidence="2 15">Porphyrin-containing compound metabolism; protoporphyrin-IX biosynthesis; protoporphyrinogen-IX from coproporphyrinogen-III (AdoMet route): step 1/1.</text>
</comment>
<comment type="function">
    <text evidence="13">Involved in the heme biosynthesis. Catalyzes the anaerobic oxidative decarboxylation of propionate groups of rings A and B of coproporphyrinogen III to yield the vinyl groups in protoporphyrinogen IX.</text>
</comment>
<sequence>MSTVQFDADLIRRYDTAGPRYTSYPTAVAFGAFTEDEYKAHAYLSNEDPIPLPLSLYFHIPFCDTVCFYCACNKIVTKDRSKSETYLQYLFREIEMQAKLYDRDRMVEQLHWGGGTPTFLNHEEMRALMAKIRQHFSLYDTDEGDYSIEIDPRSVTPETIGVLREIGFNRFSLGVQDVDKRVQIAVNRVQPIEQTLAVIEACRAYGAKSISVDLIYGLPFQTAESFRQTLDTMIELAPDRISVFNYAHMPNLFKPQRRINDADLPSAETKLQIMQLAVEHLTAAGYEYIGMDHFAKPDDELAIAQRQGTLHRNFQGYTTHADCDLVAMGVSSISSVAECYSQNAKTLEEYYVAIDAGHLPVIKGITLDDDDVLRREIIQQLACHFRLDFSPIARAYKVDFEAYFERELTLLQPMAADDLLVFTEAGFEVTPRGRFLIRNICMVFDVSLRKNGVQQRFSRVI</sequence>
<dbReference type="Gene3D" id="1.10.10.920">
    <property type="match status" value="1"/>
</dbReference>
<evidence type="ECO:0000256" key="6">
    <source>
        <dbReference type="ARBA" id="ARBA00022490"/>
    </source>
</evidence>
<dbReference type="GO" id="GO:0046872">
    <property type="term" value="F:metal ion binding"/>
    <property type="evidence" value="ECO:0007669"/>
    <property type="project" value="UniProtKB-KW"/>
</dbReference>
<evidence type="ECO:0000256" key="4">
    <source>
        <dbReference type="ARBA" id="ARBA00011245"/>
    </source>
</evidence>
<feature type="binding site" evidence="16">
    <location>
        <position position="333"/>
    </location>
    <ligand>
        <name>S-adenosyl-L-methionine</name>
        <dbReference type="ChEBI" id="CHEBI:59789"/>
        <label>1</label>
    </ligand>
</feature>
<protein>
    <recommendedName>
        <fullName evidence="15">Coproporphyrinogen-III oxidase</fullName>
        <ecNumber evidence="15">1.3.98.3</ecNumber>
    </recommendedName>
</protein>
<dbReference type="InterPro" id="IPR010723">
    <property type="entry name" value="HemN_C"/>
</dbReference>
<feature type="binding site" evidence="16">
    <location>
        <position position="176"/>
    </location>
    <ligand>
        <name>S-adenosyl-L-methionine</name>
        <dbReference type="ChEBI" id="CHEBI:59789"/>
        <label>2</label>
    </ligand>
</feature>
<keyword evidence="12 15" id="KW-0627">Porphyrin biosynthesis</keyword>
<comment type="subunit">
    <text evidence="4">Monomer.</text>
</comment>
<dbReference type="SFLD" id="SFLDG01082">
    <property type="entry name" value="B12-binding_domain_containing"/>
    <property type="match status" value="1"/>
</dbReference>
<comment type="cofactor">
    <cofactor evidence="15 17">
        <name>[4Fe-4S] cluster</name>
        <dbReference type="ChEBI" id="CHEBI:49883"/>
    </cofactor>
    <text evidence="15 17">Binds 1 [4Fe-4S] cluster. The cluster is coordinated with 3 cysteines and an exchangeable S-adenosyl-L-methionine.</text>
</comment>
<dbReference type="CDD" id="cd01335">
    <property type="entry name" value="Radical_SAM"/>
    <property type="match status" value="1"/>
</dbReference>
<dbReference type="SUPFAM" id="SSF102114">
    <property type="entry name" value="Radical SAM enzymes"/>
    <property type="match status" value="1"/>
</dbReference>
<keyword evidence="6 15" id="KW-0963">Cytoplasm</keyword>
<dbReference type="InterPro" id="IPR034505">
    <property type="entry name" value="Coproporphyrinogen-III_oxidase"/>
</dbReference>
<keyword evidence="11 15" id="KW-0411">Iron-sulfur</keyword>
<feature type="binding site" evidence="16">
    <location>
        <position position="213"/>
    </location>
    <ligand>
        <name>S-adenosyl-L-methionine</name>
        <dbReference type="ChEBI" id="CHEBI:59789"/>
        <label>2</label>
    </ligand>
</feature>
<dbReference type="SMART" id="SM00729">
    <property type="entry name" value="Elp3"/>
    <property type="match status" value="1"/>
</dbReference>
<evidence type="ECO:0000256" key="9">
    <source>
        <dbReference type="ARBA" id="ARBA00023002"/>
    </source>
</evidence>
<evidence type="ECO:0000256" key="16">
    <source>
        <dbReference type="PIRSR" id="PIRSR000167-1"/>
    </source>
</evidence>
<evidence type="ECO:0000256" key="5">
    <source>
        <dbReference type="ARBA" id="ARBA00022485"/>
    </source>
</evidence>
<dbReference type="Proteomes" id="UP000192491">
    <property type="component" value="Unassembled WGS sequence"/>
</dbReference>
<keyword evidence="10 15" id="KW-0408">Iron</keyword>
<dbReference type="UniPathway" id="UPA00251">
    <property type="reaction ID" value="UER00323"/>
</dbReference>
<dbReference type="PANTHER" id="PTHR13932">
    <property type="entry name" value="COPROPORPHYRINIGEN III OXIDASE"/>
    <property type="match status" value="1"/>
</dbReference>
<dbReference type="GO" id="GO:0005737">
    <property type="term" value="C:cytoplasm"/>
    <property type="evidence" value="ECO:0007669"/>
    <property type="project" value="UniProtKB-SubCell"/>
</dbReference>
<evidence type="ECO:0000256" key="17">
    <source>
        <dbReference type="PIRSR" id="PIRSR000167-2"/>
    </source>
</evidence>
<keyword evidence="7 15" id="KW-0949">S-adenosyl-L-methionine</keyword>
<dbReference type="GO" id="GO:0006782">
    <property type="term" value="P:protoporphyrinogen IX biosynthetic process"/>
    <property type="evidence" value="ECO:0007669"/>
    <property type="project" value="UniProtKB-UniPathway"/>
</dbReference>
<dbReference type="GO" id="GO:0051989">
    <property type="term" value="F:coproporphyrinogen dehydrogenase activity"/>
    <property type="evidence" value="ECO:0007669"/>
    <property type="project" value="UniProtKB-EC"/>
</dbReference>
<evidence type="ECO:0000313" key="20">
    <source>
        <dbReference type="Proteomes" id="UP000192491"/>
    </source>
</evidence>
<comment type="subcellular location">
    <subcellularLocation>
        <location evidence="1 15">Cytoplasm</location>
    </subcellularLocation>
</comment>
<dbReference type="Pfam" id="PF06969">
    <property type="entry name" value="HemN_C"/>
    <property type="match status" value="1"/>
</dbReference>
<dbReference type="InterPro" id="IPR023404">
    <property type="entry name" value="rSAM_horseshoe"/>
</dbReference>
<dbReference type="SFLD" id="SFLDF00277">
    <property type="entry name" value="oxygen-independent_coproporphy"/>
    <property type="match status" value="1"/>
</dbReference>
<keyword evidence="5 15" id="KW-0004">4Fe-4S</keyword>
<feature type="binding site" evidence="17">
    <location>
        <position position="67"/>
    </location>
    <ligand>
        <name>[4Fe-4S] cluster</name>
        <dbReference type="ChEBI" id="CHEBI:49883"/>
        <note>4Fe-4S-S-AdoMet</note>
    </ligand>
</feature>
<dbReference type="PIRSF" id="PIRSF000167">
    <property type="entry name" value="HemN"/>
    <property type="match status" value="1"/>
</dbReference>
<dbReference type="Gene3D" id="3.80.30.20">
    <property type="entry name" value="tm_1862 like domain"/>
    <property type="match status" value="1"/>
</dbReference>
<feature type="binding site" evidence="16">
    <location>
        <position position="114"/>
    </location>
    <ligand>
        <name>S-adenosyl-L-methionine</name>
        <dbReference type="ChEBI" id="CHEBI:59789"/>
        <label>1</label>
    </ligand>
</feature>
<reference evidence="19 20" key="1">
    <citation type="submission" date="2017-01" db="EMBL/GenBank/DDBJ databases">
        <title>Novel large sulfur bacteria in the metagenomes of groundwater-fed chemosynthetic microbial mats in the Lake Huron basin.</title>
        <authorList>
            <person name="Sharrar A.M."/>
            <person name="Flood B.E."/>
            <person name="Bailey J.V."/>
            <person name="Jones D.S."/>
            <person name="Biddanda B."/>
            <person name="Ruberg S.A."/>
            <person name="Marcus D.N."/>
            <person name="Dick G.J."/>
        </authorList>
    </citation>
    <scope>NUCLEOTIDE SEQUENCE [LARGE SCALE GENOMIC DNA]</scope>
    <source>
        <strain evidence="19">A8</strain>
    </source>
</reference>
<comment type="similarity">
    <text evidence="3 15">Belongs to the anaerobic coproporphyrinogen-III oxidase family.</text>
</comment>
<proteinExistence type="inferred from homology"/>
<dbReference type="InterPro" id="IPR007197">
    <property type="entry name" value="rSAM"/>
</dbReference>
<dbReference type="EMBL" id="MTEJ01000059">
    <property type="protein sequence ID" value="OQX12763.1"/>
    <property type="molecule type" value="Genomic_DNA"/>
</dbReference>
<evidence type="ECO:0000256" key="12">
    <source>
        <dbReference type="ARBA" id="ARBA00023244"/>
    </source>
</evidence>
<dbReference type="SFLD" id="SFLDG01065">
    <property type="entry name" value="anaerobic_coproporphyrinogen-I"/>
    <property type="match status" value="1"/>
</dbReference>
<feature type="binding site" evidence="16">
    <location>
        <position position="247"/>
    </location>
    <ligand>
        <name>S-adenosyl-L-methionine</name>
        <dbReference type="ChEBI" id="CHEBI:59789"/>
        <label>2</label>
    </ligand>
</feature>
<evidence type="ECO:0000256" key="7">
    <source>
        <dbReference type="ARBA" id="ARBA00022691"/>
    </source>
</evidence>
<dbReference type="EC" id="1.3.98.3" evidence="15"/>
<dbReference type="NCBIfam" id="TIGR00538">
    <property type="entry name" value="hemN"/>
    <property type="match status" value="1"/>
</dbReference>
<evidence type="ECO:0000313" key="19">
    <source>
        <dbReference type="EMBL" id="OQX12763.1"/>
    </source>
</evidence>
<keyword evidence="9 15" id="KW-0560">Oxidoreductase</keyword>
<feature type="binding site" evidence="16">
    <location>
        <position position="57"/>
    </location>
    <ligand>
        <name>S-adenosyl-L-methionine</name>
        <dbReference type="ChEBI" id="CHEBI:59789"/>
        <label>1</label>
    </ligand>
</feature>
<dbReference type="SFLD" id="SFLDS00029">
    <property type="entry name" value="Radical_SAM"/>
    <property type="match status" value="1"/>
</dbReference>
<evidence type="ECO:0000256" key="15">
    <source>
        <dbReference type="PIRNR" id="PIRNR000167"/>
    </source>
</evidence>
<evidence type="ECO:0000256" key="10">
    <source>
        <dbReference type="ARBA" id="ARBA00023004"/>
    </source>
</evidence>
<dbReference type="InterPro" id="IPR058240">
    <property type="entry name" value="rSAM_sf"/>
</dbReference>
<dbReference type="PANTHER" id="PTHR13932:SF6">
    <property type="entry name" value="OXYGEN-INDEPENDENT COPROPORPHYRINOGEN III OXIDASE"/>
    <property type="match status" value="1"/>
</dbReference>